<proteinExistence type="predicted"/>
<keyword evidence="1" id="KW-1133">Transmembrane helix</keyword>
<keyword evidence="1" id="KW-0472">Membrane</keyword>
<accession>A0AA39QT12</accession>
<dbReference type="Pfam" id="PF13826">
    <property type="entry name" value="Monooxy_af470-like"/>
    <property type="match status" value="1"/>
</dbReference>
<dbReference type="SUPFAM" id="SSF54909">
    <property type="entry name" value="Dimeric alpha+beta barrel"/>
    <property type="match status" value="1"/>
</dbReference>
<evidence type="ECO:0000256" key="1">
    <source>
        <dbReference type="SAM" id="Phobius"/>
    </source>
</evidence>
<evidence type="ECO:0000313" key="2">
    <source>
        <dbReference type="EMBL" id="KAK0507188.1"/>
    </source>
</evidence>
<dbReference type="Proteomes" id="UP001166286">
    <property type="component" value="Unassembled WGS sequence"/>
</dbReference>
<name>A0AA39QT12_9LECA</name>
<comment type="caution">
    <text evidence="2">The sequence shown here is derived from an EMBL/GenBank/DDBJ whole genome shotgun (WGS) entry which is preliminary data.</text>
</comment>
<keyword evidence="3" id="KW-1185">Reference proteome</keyword>
<dbReference type="InterPro" id="IPR025444">
    <property type="entry name" value="Monooxy_af470"/>
</dbReference>
<feature type="transmembrane region" description="Helical" evidence="1">
    <location>
        <begin position="37"/>
        <end position="55"/>
    </location>
</feature>
<dbReference type="EMBL" id="JAFEKC020000024">
    <property type="protein sequence ID" value="KAK0507188.1"/>
    <property type="molecule type" value="Genomic_DNA"/>
</dbReference>
<evidence type="ECO:0000313" key="3">
    <source>
        <dbReference type="Proteomes" id="UP001166286"/>
    </source>
</evidence>
<organism evidence="2 3">
    <name type="scientific">Cladonia borealis</name>
    <dbReference type="NCBI Taxonomy" id="184061"/>
    <lineage>
        <taxon>Eukaryota</taxon>
        <taxon>Fungi</taxon>
        <taxon>Dikarya</taxon>
        <taxon>Ascomycota</taxon>
        <taxon>Pezizomycotina</taxon>
        <taxon>Lecanoromycetes</taxon>
        <taxon>OSLEUM clade</taxon>
        <taxon>Lecanoromycetidae</taxon>
        <taxon>Lecanorales</taxon>
        <taxon>Lecanorineae</taxon>
        <taxon>Cladoniaceae</taxon>
        <taxon>Cladonia</taxon>
    </lineage>
</organism>
<feature type="transmembrane region" description="Helical" evidence="1">
    <location>
        <begin position="12"/>
        <end position="31"/>
    </location>
</feature>
<dbReference type="InterPro" id="IPR011008">
    <property type="entry name" value="Dimeric_a/b-barrel"/>
</dbReference>
<sequence>MSLPEPFIKNNFHLTTWLAAGACIQSILVLVLPRHVALLPAIIYLLVKIINGALITKGYTRNPYLPTPYLKRMTAPIPEADGTLPAKGGEKGVVVFIVGANYNHPLGLFAPGFKQVADYFGNMWKEASSDRERWGFLGKSDAMILPTPGGGNALVTMSYWKSIEHLHAFAQGPSHKLGWDWWSMTNKQWPHIGIMHETYAVPAGSWENIYQNHHPIGMAQTKYVINDKESGEKKLVSSFMEAKGGKWKSMLLRMDGEREDV</sequence>
<reference evidence="2" key="1">
    <citation type="submission" date="2023-03" db="EMBL/GenBank/DDBJ databases">
        <title>Complete genome of Cladonia borealis.</title>
        <authorList>
            <person name="Park H."/>
        </authorList>
    </citation>
    <scope>NUCLEOTIDE SEQUENCE</scope>
    <source>
        <strain evidence="2">ANT050790</strain>
    </source>
</reference>
<evidence type="ECO:0008006" key="4">
    <source>
        <dbReference type="Google" id="ProtNLM"/>
    </source>
</evidence>
<keyword evidence="1" id="KW-0812">Transmembrane</keyword>
<protein>
    <recommendedName>
        <fullName evidence="4">Monooxygenase</fullName>
    </recommendedName>
</protein>
<dbReference type="AlphaFoldDB" id="A0AA39QT12"/>
<gene>
    <name evidence="2" type="ORF">JMJ35_010226</name>
</gene>